<comment type="caution">
    <text evidence="13">The sequence shown here is derived from an EMBL/GenBank/DDBJ whole genome shotgun (WGS) entry which is preliminary data.</text>
</comment>
<evidence type="ECO:0000313" key="14">
    <source>
        <dbReference type="Proteomes" id="UP000095358"/>
    </source>
</evidence>
<comment type="similarity">
    <text evidence="3">Belongs to the REXO1/REXO3 family.</text>
</comment>
<dbReference type="Gene3D" id="3.30.420.10">
    <property type="entry name" value="Ribonuclease H-like superfamily/Ribonuclease H"/>
    <property type="match status" value="1"/>
</dbReference>
<evidence type="ECO:0000256" key="2">
    <source>
        <dbReference type="ARBA" id="ARBA00004496"/>
    </source>
</evidence>
<dbReference type="Proteomes" id="UP000095358">
    <property type="component" value="Unassembled WGS sequence"/>
</dbReference>
<evidence type="ECO:0000256" key="6">
    <source>
        <dbReference type="ARBA" id="ARBA00022722"/>
    </source>
</evidence>
<dbReference type="InterPro" id="IPR012337">
    <property type="entry name" value="RNaseH-like_sf"/>
</dbReference>
<reference evidence="14" key="1">
    <citation type="journal article" date="2016" name="Genome Announc.">
        <title>Genome sequences of three species of Hanseniaspora isolated from spontaneous wine fermentations.</title>
        <authorList>
            <person name="Sternes P.R."/>
            <person name="Lee D."/>
            <person name="Kutyna D.R."/>
            <person name="Borneman A.R."/>
        </authorList>
    </citation>
    <scope>NUCLEOTIDE SEQUENCE [LARGE SCALE GENOMIC DNA]</scope>
    <source>
        <strain evidence="14">AWRI3580</strain>
    </source>
</reference>
<sequence length="450" mass="52084">MIGYDHSEEPSVREILQTTVSNKDELKQMAEIITRVEMETASAALDPALKPLPCFNNKSCTFQNRYKYANKIYNISKEFYPKTKTNSKAADKLKQKTRQEELNICKKSGSNITYIHAVTSLIKKIIINKGYKFQVGNNLGKVVRETDEYYSNLLTHLPSPKSLKNYGFEIVTKTEHENVVKEIDEQDSKNQILDFICARCETKYKSDKYEESGECNFHASRPFYQFGFKKYPCCDKSADGFENPEFCCNNKFHVYRQQDFKERSLISEYILEEDLEDGDKNILALDCEMGYTTKGYEMIRLTIVDFATEKSVFDKIIKPVGKVLDLNTKFSGVSEIPKDSLTFEEARKEYLNAKMINKNTIIVGHGLENDLQVMRITHSKIIDTCFIGYGKVGRRKPLKKMTAFFLNKFIQTGEHDSAEDAICALQIIKREYFNEFNFKINTDLLKWNEL</sequence>
<organism evidence="13 14">
    <name type="scientific">Hanseniaspora uvarum</name>
    <name type="common">Yeast</name>
    <name type="synonym">Kloeckera apiculata</name>
    <dbReference type="NCBI Taxonomy" id="29833"/>
    <lineage>
        <taxon>Eukaryota</taxon>
        <taxon>Fungi</taxon>
        <taxon>Dikarya</taxon>
        <taxon>Ascomycota</taxon>
        <taxon>Saccharomycotina</taxon>
        <taxon>Saccharomycetes</taxon>
        <taxon>Saccharomycodales</taxon>
        <taxon>Saccharomycodaceae</taxon>
        <taxon>Hanseniaspora</taxon>
    </lineage>
</organism>
<dbReference type="InterPro" id="IPR013520">
    <property type="entry name" value="Ribonucl_H"/>
</dbReference>
<dbReference type="GO" id="GO:0003676">
    <property type="term" value="F:nucleic acid binding"/>
    <property type="evidence" value="ECO:0007669"/>
    <property type="project" value="InterPro"/>
</dbReference>
<keyword evidence="4" id="KW-0963">Cytoplasm</keyword>
<dbReference type="EMBL" id="LPNN01000003">
    <property type="protein sequence ID" value="OEJ90751.1"/>
    <property type="molecule type" value="Genomic_DNA"/>
</dbReference>
<keyword evidence="14" id="KW-1185">Reference proteome</keyword>
<evidence type="ECO:0000256" key="1">
    <source>
        <dbReference type="ARBA" id="ARBA00004123"/>
    </source>
</evidence>
<dbReference type="CDD" id="cd06145">
    <property type="entry name" value="REX1_like"/>
    <property type="match status" value="1"/>
</dbReference>
<dbReference type="InterPro" id="IPR036397">
    <property type="entry name" value="RNaseH_sf"/>
</dbReference>
<dbReference type="GO" id="GO:0006364">
    <property type="term" value="P:rRNA processing"/>
    <property type="evidence" value="ECO:0007669"/>
    <property type="project" value="UniProtKB-KW"/>
</dbReference>
<evidence type="ECO:0000313" key="13">
    <source>
        <dbReference type="EMBL" id="OEJ90751.1"/>
    </source>
</evidence>
<dbReference type="STRING" id="29833.A0A1E5RUZ5"/>
<evidence type="ECO:0000256" key="4">
    <source>
        <dbReference type="ARBA" id="ARBA00022490"/>
    </source>
</evidence>
<keyword evidence="8 13" id="KW-0269">Exonuclease</keyword>
<gene>
    <name evidence="13" type="ORF">AWRI3580_g1115</name>
</gene>
<dbReference type="InterPro" id="IPR034922">
    <property type="entry name" value="REX1-like_exo"/>
</dbReference>
<feature type="domain" description="Exonuclease" evidence="12">
    <location>
        <begin position="281"/>
        <end position="437"/>
    </location>
</feature>
<protein>
    <recommendedName>
        <fullName evidence="11">RNA exonuclease 3</fullName>
    </recommendedName>
</protein>
<dbReference type="GO" id="GO:0005737">
    <property type="term" value="C:cytoplasm"/>
    <property type="evidence" value="ECO:0007669"/>
    <property type="project" value="UniProtKB-SubCell"/>
</dbReference>
<evidence type="ECO:0000256" key="8">
    <source>
        <dbReference type="ARBA" id="ARBA00022839"/>
    </source>
</evidence>
<dbReference type="SMART" id="SM00479">
    <property type="entry name" value="EXOIII"/>
    <property type="match status" value="1"/>
</dbReference>
<dbReference type="AlphaFoldDB" id="A0A1E5RUZ5"/>
<keyword evidence="9" id="KW-0539">Nucleus</keyword>
<evidence type="ECO:0000256" key="9">
    <source>
        <dbReference type="ARBA" id="ARBA00023242"/>
    </source>
</evidence>
<proteinExistence type="inferred from homology"/>
<evidence type="ECO:0000256" key="11">
    <source>
        <dbReference type="ARBA" id="ARBA00039985"/>
    </source>
</evidence>
<dbReference type="PANTHER" id="PTHR12801">
    <property type="entry name" value="RNA EXONUCLEASE REXO1 / RECO3 FAMILY MEMBER-RELATED"/>
    <property type="match status" value="1"/>
</dbReference>
<keyword evidence="7" id="KW-0378">Hydrolase</keyword>
<dbReference type="PANTHER" id="PTHR12801:SF118">
    <property type="entry name" value="RNA EXONUCLEASE 3"/>
    <property type="match status" value="1"/>
</dbReference>
<name>A0A1E5RUZ5_HANUV</name>
<evidence type="ECO:0000256" key="3">
    <source>
        <dbReference type="ARBA" id="ARBA00006357"/>
    </source>
</evidence>
<comment type="subcellular location">
    <subcellularLocation>
        <location evidence="2">Cytoplasm</location>
    </subcellularLocation>
    <subcellularLocation>
        <location evidence="1">Nucleus</location>
    </subcellularLocation>
</comment>
<dbReference type="SUPFAM" id="SSF53098">
    <property type="entry name" value="Ribonuclease H-like"/>
    <property type="match status" value="1"/>
</dbReference>
<keyword evidence="5" id="KW-0698">rRNA processing</keyword>
<evidence type="ECO:0000259" key="12">
    <source>
        <dbReference type="SMART" id="SM00479"/>
    </source>
</evidence>
<comment type="function">
    <text evidence="10">3' to 5' exoribonuclease required for proper 3' end maturation of MRP RNA and of the U5L snRNA.</text>
</comment>
<evidence type="ECO:0000256" key="7">
    <source>
        <dbReference type="ARBA" id="ARBA00022801"/>
    </source>
</evidence>
<accession>A0A1E5RUZ5</accession>
<dbReference type="GO" id="GO:0004527">
    <property type="term" value="F:exonuclease activity"/>
    <property type="evidence" value="ECO:0007669"/>
    <property type="project" value="UniProtKB-KW"/>
</dbReference>
<evidence type="ECO:0000256" key="10">
    <source>
        <dbReference type="ARBA" id="ARBA00037201"/>
    </source>
</evidence>
<evidence type="ECO:0000256" key="5">
    <source>
        <dbReference type="ARBA" id="ARBA00022552"/>
    </source>
</evidence>
<dbReference type="InterPro" id="IPR047021">
    <property type="entry name" value="REXO1/3/4-like"/>
</dbReference>
<dbReference type="VEuPathDB" id="FungiDB:AWRI3580_g1115"/>
<dbReference type="GO" id="GO:0005634">
    <property type="term" value="C:nucleus"/>
    <property type="evidence" value="ECO:0007669"/>
    <property type="project" value="UniProtKB-SubCell"/>
</dbReference>
<dbReference type="OrthoDB" id="3996471at2759"/>
<keyword evidence="6" id="KW-0540">Nuclease</keyword>